<reference evidence="2" key="1">
    <citation type="submission" date="2020-10" db="EMBL/GenBank/DDBJ databases">
        <title>Genome-based taxonomic classification of the species Anabaenopsis elenkinii.</title>
        <authorList>
            <person name="Delbaje E."/>
            <person name="Andreote A.P.D."/>
            <person name="Pellegrinetti T.A."/>
            <person name="Cruz R.B."/>
            <person name="Branco L.H.Z."/>
            <person name="Fiore M.F."/>
        </authorList>
    </citation>
    <scope>NUCLEOTIDE SEQUENCE [LARGE SCALE GENOMIC DNA]</scope>
    <source>
        <strain evidence="2">CCIBt3563</strain>
    </source>
</reference>
<name>A0A7S6RH88_9CYAN</name>
<dbReference type="EMBL" id="CP063311">
    <property type="protein sequence ID" value="QOV24813.1"/>
    <property type="molecule type" value="Genomic_DNA"/>
</dbReference>
<dbReference type="Proteomes" id="UP000593846">
    <property type="component" value="Chromosome"/>
</dbReference>
<organism evidence="1 2">
    <name type="scientific">Anabaenopsis elenkinii CCIBt3563</name>
    <dbReference type="NCBI Taxonomy" id="2779889"/>
    <lineage>
        <taxon>Bacteria</taxon>
        <taxon>Bacillati</taxon>
        <taxon>Cyanobacteriota</taxon>
        <taxon>Cyanophyceae</taxon>
        <taxon>Nostocales</taxon>
        <taxon>Nodulariaceae</taxon>
        <taxon>Anabaenopsis</taxon>
    </lineage>
</organism>
<evidence type="ECO:0000313" key="1">
    <source>
        <dbReference type="EMBL" id="QOV24813.1"/>
    </source>
</evidence>
<dbReference type="AlphaFoldDB" id="A0A7S6RH88"/>
<dbReference type="RefSeq" id="WP_200990305.1">
    <property type="nucleotide sequence ID" value="NZ_CP063311.1"/>
</dbReference>
<sequence length="90" mass="10311">MAQIPSFGSDSYGTLSAKHTVCERDRSGRSNDGNGQLSADPEIWYSLKCAISSSSGFQRWRLEHYRQLQGLHLEKQVKRYLRETLETLAY</sequence>
<protein>
    <submittedName>
        <fullName evidence="1">Uncharacterized protein</fullName>
    </submittedName>
</protein>
<accession>A0A7S6RH88</accession>
<gene>
    <name evidence="1" type="ORF">IM676_08310</name>
</gene>
<proteinExistence type="predicted"/>
<keyword evidence="2" id="KW-1185">Reference proteome</keyword>
<dbReference type="KEGG" id="aee:IM676_08310"/>
<evidence type="ECO:0000313" key="2">
    <source>
        <dbReference type="Proteomes" id="UP000593846"/>
    </source>
</evidence>